<name>A0A9W7Y2S1_9FUNG</name>
<dbReference type="Proteomes" id="UP001149813">
    <property type="component" value="Unassembled WGS sequence"/>
</dbReference>
<evidence type="ECO:0000259" key="4">
    <source>
        <dbReference type="Pfam" id="PF01176"/>
    </source>
</evidence>
<evidence type="ECO:0000256" key="2">
    <source>
        <dbReference type="ARBA" id="ARBA00022884"/>
    </source>
</evidence>
<evidence type="ECO:0000313" key="5">
    <source>
        <dbReference type="EMBL" id="KAJ1725834.1"/>
    </source>
</evidence>
<reference evidence="5" key="1">
    <citation type="submission" date="2022-07" db="EMBL/GenBank/DDBJ databases">
        <title>Phylogenomic reconstructions and comparative analyses of Kickxellomycotina fungi.</title>
        <authorList>
            <person name="Reynolds N.K."/>
            <person name="Stajich J.E."/>
            <person name="Barry K."/>
            <person name="Grigoriev I.V."/>
            <person name="Crous P."/>
            <person name="Smith M.E."/>
        </authorList>
    </citation>
    <scope>NUCLEOTIDE SEQUENCE</scope>
    <source>
        <strain evidence="5">NBRC 32514</strain>
    </source>
</reference>
<dbReference type="Pfam" id="PF01176">
    <property type="entry name" value="eIF-1a"/>
    <property type="match status" value="1"/>
</dbReference>
<dbReference type="AlphaFoldDB" id="A0A9W7Y2S1"/>
<feature type="region of interest" description="Disordered" evidence="3">
    <location>
        <begin position="135"/>
        <end position="190"/>
    </location>
</feature>
<feature type="compositionally biased region" description="Acidic residues" evidence="3">
    <location>
        <begin position="177"/>
        <end position="190"/>
    </location>
</feature>
<gene>
    <name evidence="5" type="ORF">LPJ53_000095</name>
</gene>
<dbReference type="PANTHER" id="PTHR21641">
    <property type="entry name" value="TRANSLATION INITIATION FACTOR-RELATED"/>
    <property type="match status" value="1"/>
</dbReference>
<organism evidence="5 6">
    <name type="scientific">Coemansia erecta</name>
    <dbReference type="NCBI Taxonomy" id="147472"/>
    <lineage>
        <taxon>Eukaryota</taxon>
        <taxon>Fungi</taxon>
        <taxon>Fungi incertae sedis</taxon>
        <taxon>Zoopagomycota</taxon>
        <taxon>Kickxellomycotina</taxon>
        <taxon>Kickxellomycetes</taxon>
        <taxon>Kickxellales</taxon>
        <taxon>Kickxellaceae</taxon>
        <taxon>Coemansia</taxon>
    </lineage>
</organism>
<evidence type="ECO:0000313" key="6">
    <source>
        <dbReference type="Proteomes" id="UP001149813"/>
    </source>
</evidence>
<feature type="compositionally biased region" description="Basic and acidic residues" evidence="3">
    <location>
        <begin position="141"/>
        <end position="158"/>
    </location>
</feature>
<dbReference type="OrthoDB" id="1738325at2759"/>
<dbReference type="GO" id="GO:0003723">
    <property type="term" value="F:RNA binding"/>
    <property type="evidence" value="ECO:0007669"/>
    <property type="project" value="UniProtKB-KW"/>
</dbReference>
<dbReference type="PANTHER" id="PTHR21641:SF0">
    <property type="entry name" value="RNA-BINDING PROTEIN EIF1AD-RELATED"/>
    <property type="match status" value="1"/>
</dbReference>
<keyword evidence="2" id="KW-0694">RNA-binding</keyword>
<dbReference type="SUPFAM" id="SSF50249">
    <property type="entry name" value="Nucleic acid-binding proteins"/>
    <property type="match status" value="1"/>
</dbReference>
<sequence length="190" mass="21206">MGRGKYTEQEALEALPEPTKQCPVVRALGPRGQNLHEVVVARSLVTPEISQRLDSSNSVNDNAWFTTLVQMPPKFRNVVWVKRGSYVLADLSEQFTEKIGGEVAMVLMAGQVKHLKQTGQWPSEYESMWDDVIGTDSNQRSADKEDDHNNSDSDRDSGESDMDDLLGGGNPNRQYIGEDDDDDDDESDED</sequence>
<protein>
    <recommendedName>
        <fullName evidence="4">S1-like domain-containing protein</fullName>
    </recommendedName>
</protein>
<feature type="domain" description="S1-like" evidence="4">
    <location>
        <begin position="66"/>
        <end position="100"/>
    </location>
</feature>
<dbReference type="Gene3D" id="2.40.50.140">
    <property type="entry name" value="Nucleic acid-binding proteins"/>
    <property type="match status" value="1"/>
</dbReference>
<evidence type="ECO:0000256" key="3">
    <source>
        <dbReference type="SAM" id="MobiDB-lite"/>
    </source>
</evidence>
<comment type="caution">
    <text evidence="5">The sequence shown here is derived from an EMBL/GenBank/DDBJ whole genome shotgun (WGS) entry which is preliminary data.</text>
</comment>
<keyword evidence="6" id="KW-1185">Reference proteome</keyword>
<evidence type="ECO:0000256" key="1">
    <source>
        <dbReference type="ARBA" id="ARBA00007340"/>
    </source>
</evidence>
<dbReference type="InterPro" id="IPR006196">
    <property type="entry name" value="RNA-binding_domain_S1_IF1"/>
</dbReference>
<dbReference type="InterPro" id="IPR001253">
    <property type="entry name" value="TIF_eIF-1A"/>
</dbReference>
<proteinExistence type="inferred from homology"/>
<dbReference type="GO" id="GO:0005634">
    <property type="term" value="C:nucleus"/>
    <property type="evidence" value="ECO:0007669"/>
    <property type="project" value="TreeGrafter"/>
</dbReference>
<dbReference type="EMBL" id="JANBOJ010000001">
    <property type="protein sequence ID" value="KAJ1725834.1"/>
    <property type="molecule type" value="Genomic_DNA"/>
</dbReference>
<dbReference type="GO" id="GO:0003743">
    <property type="term" value="F:translation initiation factor activity"/>
    <property type="evidence" value="ECO:0007669"/>
    <property type="project" value="InterPro"/>
</dbReference>
<dbReference type="SMART" id="SM00652">
    <property type="entry name" value="eIF1a"/>
    <property type="match status" value="1"/>
</dbReference>
<comment type="similarity">
    <text evidence="1">Belongs to the EIF1AD family.</text>
</comment>
<accession>A0A9W7Y2S1</accession>
<dbReference type="InterPro" id="IPR039294">
    <property type="entry name" value="EIF1AD"/>
</dbReference>
<dbReference type="InterPro" id="IPR012340">
    <property type="entry name" value="NA-bd_OB-fold"/>
</dbReference>